<keyword evidence="6" id="KW-1185">Reference proteome</keyword>
<evidence type="ECO:0000313" key="6">
    <source>
        <dbReference type="Proteomes" id="UP000239209"/>
    </source>
</evidence>
<evidence type="ECO:0000256" key="2">
    <source>
        <dbReference type="ARBA" id="ARBA00022777"/>
    </source>
</evidence>
<dbReference type="Pfam" id="PF02518">
    <property type="entry name" value="HATPase_c"/>
    <property type="match status" value="1"/>
</dbReference>
<keyword evidence="3" id="KW-0902">Two-component regulatory system</keyword>
<comment type="caution">
    <text evidence="5">The sequence shown here is derived from an EMBL/GenBank/DDBJ whole genome shotgun (WGS) entry which is preliminary data.</text>
</comment>
<evidence type="ECO:0000256" key="3">
    <source>
        <dbReference type="ARBA" id="ARBA00023012"/>
    </source>
</evidence>
<dbReference type="AlphaFoldDB" id="A0A2T0SEV2"/>
<dbReference type="Gene3D" id="3.30.565.10">
    <property type="entry name" value="Histidine kinase-like ATPase, C-terminal domain"/>
    <property type="match status" value="1"/>
</dbReference>
<sequence length="270" mass="28311">MSTMEYAGPGTGPRWAAGSAAALILLLTAARANGWAAVLVAAGVAVGTGAVLARVRSAAYRAGRAAERARLLRSLHDTALQSLETMALADAADRLSPAESLARLRGTAHRQAAMLRRSLGELGGAAPAGPRLSLAQTLAGLVEEMPVDGPRVELVAAADLPEPVPWRQECLRDATREALGNVIKHAAARRVVVRIAAARHGVEIVVRDDGRGFDPGRTAPGFGTRQSITARVREAGGDAEIGSSPGRGTRVRLWMPARVTTTCPPRPRRR</sequence>
<dbReference type="RefSeq" id="WP_106125176.1">
    <property type="nucleotide sequence ID" value="NZ_PVZG01000002.1"/>
</dbReference>
<dbReference type="CDD" id="cd16917">
    <property type="entry name" value="HATPase_UhpB-NarQ-NarX-like"/>
    <property type="match status" value="1"/>
</dbReference>
<dbReference type="InterPro" id="IPR003594">
    <property type="entry name" value="HATPase_dom"/>
</dbReference>
<dbReference type="GO" id="GO:0016301">
    <property type="term" value="F:kinase activity"/>
    <property type="evidence" value="ECO:0007669"/>
    <property type="project" value="UniProtKB-KW"/>
</dbReference>
<organism evidence="5 6">
    <name type="scientific">Pseudosporangium ferrugineum</name>
    <dbReference type="NCBI Taxonomy" id="439699"/>
    <lineage>
        <taxon>Bacteria</taxon>
        <taxon>Bacillati</taxon>
        <taxon>Actinomycetota</taxon>
        <taxon>Actinomycetes</taxon>
        <taxon>Micromonosporales</taxon>
        <taxon>Micromonosporaceae</taxon>
        <taxon>Pseudosporangium</taxon>
    </lineage>
</organism>
<gene>
    <name evidence="5" type="ORF">CLV70_102153</name>
</gene>
<accession>A0A2T0SEV2</accession>
<proteinExistence type="predicted"/>
<dbReference type="InterPro" id="IPR036890">
    <property type="entry name" value="HATPase_C_sf"/>
</dbReference>
<dbReference type="OrthoDB" id="3680214at2"/>
<reference evidence="5 6" key="1">
    <citation type="submission" date="2018-03" db="EMBL/GenBank/DDBJ databases">
        <title>Genomic Encyclopedia of Archaeal and Bacterial Type Strains, Phase II (KMG-II): from individual species to whole genera.</title>
        <authorList>
            <person name="Goeker M."/>
        </authorList>
    </citation>
    <scope>NUCLEOTIDE SEQUENCE [LARGE SCALE GENOMIC DNA]</scope>
    <source>
        <strain evidence="5 6">DSM 45348</strain>
    </source>
</reference>
<dbReference type="Proteomes" id="UP000239209">
    <property type="component" value="Unassembled WGS sequence"/>
</dbReference>
<dbReference type="GO" id="GO:0000160">
    <property type="term" value="P:phosphorelay signal transduction system"/>
    <property type="evidence" value="ECO:0007669"/>
    <property type="project" value="UniProtKB-KW"/>
</dbReference>
<evidence type="ECO:0000256" key="1">
    <source>
        <dbReference type="ARBA" id="ARBA00022679"/>
    </source>
</evidence>
<dbReference type="PANTHER" id="PTHR24421">
    <property type="entry name" value="NITRATE/NITRITE SENSOR PROTEIN NARX-RELATED"/>
    <property type="match status" value="1"/>
</dbReference>
<dbReference type="InterPro" id="IPR050482">
    <property type="entry name" value="Sensor_HK_TwoCompSys"/>
</dbReference>
<name>A0A2T0SEV2_9ACTN</name>
<keyword evidence="1" id="KW-0808">Transferase</keyword>
<protein>
    <submittedName>
        <fullName evidence="5">Histidine kinase/DNA gyrase B/HSP90-like ATPase</fullName>
    </submittedName>
</protein>
<evidence type="ECO:0000259" key="4">
    <source>
        <dbReference type="Pfam" id="PF02518"/>
    </source>
</evidence>
<keyword evidence="2 5" id="KW-0418">Kinase</keyword>
<dbReference type="EMBL" id="PVZG01000002">
    <property type="protein sequence ID" value="PRY31942.1"/>
    <property type="molecule type" value="Genomic_DNA"/>
</dbReference>
<feature type="domain" description="Histidine kinase/HSP90-like ATPase" evidence="4">
    <location>
        <begin position="171"/>
        <end position="257"/>
    </location>
</feature>
<evidence type="ECO:0000313" key="5">
    <source>
        <dbReference type="EMBL" id="PRY31942.1"/>
    </source>
</evidence>
<dbReference type="SUPFAM" id="SSF55874">
    <property type="entry name" value="ATPase domain of HSP90 chaperone/DNA topoisomerase II/histidine kinase"/>
    <property type="match status" value="1"/>
</dbReference>